<keyword evidence="3 6" id="KW-0812">Transmembrane</keyword>
<evidence type="ECO:0000256" key="3">
    <source>
        <dbReference type="ARBA" id="ARBA00022692"/>
    </source>
</evidence>
<evidence type="ECO:0000256" key="6">
    <source>
        <dbReference type="SAM" id="Phobius"/>
    </source>
</evidence>
<dbReference type="InterPro" id="IPR005538">
    <property type="entry name" value="LrgA/CidA"/>
</dbReference>
<feature type="transmembrane region" description="Helical" evidence="6">
    <location>
        <begin position="65"/>
        <end position="87"/>
    </location>
</feature>
<comment type="subcellular location">
    <subcellularLocation>
        <location evidence="1">Cell membrane</location>
        <topology evidence="1">Multi-pass membrane protein</topology>
    </subcellularLocation>
</comment>
<evidence type="ECO:0000313" key="8">
    <source>
        <dbReference type="Proteomes" id="UP000743001"/>
    </source>
</evidence>
<feature type="transmembrane region" description="Helical" evidence="6">
    <location>
        <begin position="7"/>
        <end position="27"/>
    </location>
</feature>
<protein>
    <submittedName>
        <fullName evidence="7">CidA/LrgA family holin-like protein</fullName>
    </submittedName>
</protein>
<gene>
    <name evidence="7" type="ORF">KQJ23_03085</name>
</gene>
<keyword evidence="4 6" id="KW-1133">Transmembrane helix</keyword>
<organism evidence="7 8">
    <name type="scientific">Paenibacillus brevis</name>
    <dbReference type="NCBI Taxonomy" id="2841508"/>
    <lineage>
        <taxon>Bacteria</taxon>
        <taxon>Bacillati</taxon>
        <taxon>Bacillota</taxon>
        <taxon>Bacilli</taxon>
        <taxon>Bacillales</taxon>
        <taxon>Paenibacillaceae</taxon>
        <taxon>Paenibacillus</taxon>
    </lineage>
</organism>
<feature type="transmembrane region" description="Helical" evidence="6">
    <location>
        <begin position="93"/>
        <end position="114"/>
    </location>
</feature>
<dbReference type="NCBIfam" id="NF002460">
    <property type="entry name" value="PRK01658.1"/>
    <property type="match status" value="1"/>
</dbReference>
<keyword evidence="8" id="KW-1185">Reference proteome</keyword>
<dbReference type="PANTHER" id="PTHR33931:SF2">
    <property type="entry name" value="HOLIN-LIKE PROTEIN CIDA"/>
    <property type="match status" value="1"/>
</dbReference>
<proteinExistence type="predicted"/>
<dbReference type="PANTHER" id="PTHR33931">
    <property type="entry name" value="HOLIN-LIKE PROTEIN CIDA-RELATED"/>
    <property type="match status" value="1"/>
</dbReference>
<sequence>MNVIRIAAKIVLQVIVLILFTLAMNALARWLHLPIPGTILGIIVLFLLLKLNIVKLDWVEAGASWLLAELLLFFIPAAVGIMEYIPMLKSDGVRILIVVLSSTVIVMVSSGLIATRISRRKEQKTTCSLD</sequence>
<comment type="caution">
    <text evidence="7">The sequence shown here is derived from an EMBL/GenBank/DDBJ whole genome shotgun (WGS) entry which is preliminary data.</text>
</comment>
<evidence type="ECO:0000313" key="7">
    <source>
        <dbReference type="EMBL" id="MBU5670808.1"/>
    </source>
</evidence>
<evidence type="ECO:0000256" key="2">
    <source>
        <dbReference type="ARBA" id="ARBA00022475"/>
    </source>
</evidence>
<dbReference type="Pfam" id="PF03788">
    <property type="entry name" value="LrgA"/>
    <property type="match status" value="1"/>
</dbReference>
<evidence type="ECO:0000256" key="1">
    <source>
        <dbReference type="ARBA" id="ARBA00004651"/>
    </source>
</evidence>
<dbReference type="RefSeq" id="WP_216477214.1">
    <property type="nucleotide sequence ID" value="NZ_JAHLQJ010000002.1"/>
</dbReference>
<accession>A0ABS6FKV7</accession>
<dbReference type="EMBL" id="JAHLQJ010000002">
    <property type="protein sequence ID" value="MBU5670808.1"/>
    <property type="molecule type" value="Genomic_DNA"/>
</dbReference>
<evidence type="ECO:0000256" key="5">
    <source>
        <dbReference type="ARBA" id="ARBA00023136"/>
    </source>
</evidence>
<keyword evidence="2" id="KW-1003">Cell membrane</keyword>
<name>A0ABS6FKV7_9BACL</name>
<evidence type="ECO:0000256" key="4">
    <source>
        <dbReference type="ARBA" id="ARBA00022989"/>
    </source>
</evidence>
<dbReference type="Proteomes" id="UP000743001">
    <property type="component" value="Unassembled WGS sequence"/>
</dbReference>
<keyword evidence="5 6" id="KW-0472">Membrane</keyword>
<feature type="transmembrane region" description="Helical" evidence="6">
    <location>
        <begin position="33"/>
        <end position="53"/>
    </location>
</feature>
<reference evidence="7 8" key="1">
    <citation type="submission" date="2021-06" db="EMBL/GenBank/DDBJ databases">
        <authorList>
            <person name="Sun Q."/>
            <person name="Li D."/>
        </authorList>
    </citation>
    <scope>NUCLEOTIDE SEQUENCE [LARGE SCALE GENOMIC DNA]</scope>
    <source>
        <strain evidence="7 8">MSJ-6</strain>
    </source>
</reference>